<dbReference type="NCBIfam" id="TIGR01843">
    <property type="entry name" value="type_I_hlyD"/>
    <property type="match status" value="1"/>
</dbReference>
<dbReference type="InterPro" id="IPR058982">
    <property type="entry name" value="Beta-barrel_AprE"/>
</dbReference>
<keyword evidence="5 9" id="KW-0997">Cell inner membrane</keyword>
<keyword evidence="3 9" id="KW-0813">Transport</keyword>
<feature type="domain" description="AprE-like long alpha-helical hairpin" evidence="11">
    <location>
        <begin position="102"/>
        <end position="302"/>
    </location>
</feature>
<keyword evidence="10" id="KW-0175">Coiled coil</keyword>
<feature type="coiled-coil region" evidence="10">
    <location>
        <begin position="268"/>
        <end position="302"/>
    </location>
</feature>
<dbReference type="RefSeq" id="WP_146799950.1">
    <property type="nucleotide sequence ID" value="NZ_VOLP01000017.1"/>
</dbReference>
<organism evidence="14 16">
    <name type="scientific">Colwellia hornerae</name>
    <dbReference type="NCBI Taxonomy" id="89402"/>
    <lineage>
        <taxon>Bacteria</taxon>
        <taxon>Pseudomonadati</taxon>
        <taxon>Pseudomonadota</taxon>
        <taxon>Gammaproteobacteria</taxon>
        <taxon>Alteromonadales</taxon>
        <taxon>Colwelliaceae</taxon>
        <taxon>Colwellia</taxon>
    </lineage>
</organism>
<proteinExistence type="inferred from homology"/>
<feature type="domain" description="AprE-like beta-barrel" evidence="12">
    <location>
        <begin position="344"/>
        <end position="434"/>
    </location>
</feature>
<comment type="subcellular location">
    <subcellularLocation>
        <location evidence="1 9">Cell inner membrane</location>
        <topology evidence="1 9">Single-pass membrane protein</topology>
    </subcellularLocation>
</comment>
<keyword evidence="4 9" id="KW-1003">Cell membrane</keyword>
<dbReference type="PANTHER" id="PTHR30386">
    <property type="entry name" value="MEMBRANE FUSION SUBUNIT OF EMRAB-TOLC MULTIDRUG EFFLUX PUMP"/>
    <property type="match status" value="1"/>
</dbReference>
<evidence type="ECO:0000256" key="8">
    <source>
        <dbReference type="ARBA" id="ARBA00023136"/>
    </source>
</evidence>
<dbReference type="PROSITE" id="PS00543">
    <property type="entry name" value="HLYD_FAMILY"/>
    <property type="match status" value="1"/>
</dbReference>
<protein>
    <recommendedName>
        <fullName evidence="9">Membrane fusion protein (MFP) family protein</fullName>
    </recommendedName>
</protein>
<evidence type="ECO:0000256" key="2">
    <source>
        <dbReference type="ARBA" id="ARBA00009477"/>
    </source>
</evidence>
<dbReference type="Pfam" id="PF26002">
    <property type="entry name" value="Beta-barrel_AprE"/>
    <property type="match status" value="1"/>
</dbReference>
<sequence>MKVSQQDLEMADDVYGAMLTEVPSLHRLTIWAMATLLFCFLVWSYFAALQQVTSGMGKVIPSTQVQIIQSLDGGVLQKLFVQEGMQVIKGQPIVSIDDTRFRSDFAEQKQEVSSLRANVIRLRAELSSVLIGISESWQRQIEINIKVPVYPEDLQQNAKFMVERQQEEYSGRLDNLINQLAIQAQQIQQREQEVAELVSKINTLKISYKIASKELDLTRPLAEKNIVSKIELYKLERSVNELKGELSAVRLLAPKLKSAIQESILNRRETALAYRTEARSQLNELENKLSRINESQVGAQDKVTKALILSPVVGTIKTIHINTLGGVVKPGETIAEIVPTEDKLMVEAKIKPRDIAFIYPGLPAIVKITAYDFTRYGGLTGKVEHISADTTQDEEGNSFYLIRVRTDASSIKNKNGEAMPIIPGMLTEVDVITGKRTILEYILNPILRANEAALRER</sequence>
<dbReference type="Pfam" id="PF25994">
    <property type="entry name" value="HH_AprE"/>
    <property type="match status" value="1"/>
</dbReference>
<dbReference type="Gene3D" id="2.40.30.170">
    <property type="match status" value="1"/>
</dbReference>
<comment type="similarity">
    <text evidence="2 9">Belongs to the membrane fusion protein (MFP) (TC 8.A.1) family.</text>
</comment>
<name>A0A5C6Q7Y7_9GAMM</name>
<evidence type="ECO:0000256" key="1">
    <source>
        <dbReference type="ARBA" id="ARBA00004377"/>
    </source>
</evidence>
<dbReference type="InterPro" id="IPR006144">
    <property type="entry name" value="Secretion_HlyD_CS"/>
</dbReference>
<dbReference type="GO" id="GO:0005886">
    <property type="term" value="C:plasma membrane"/>
    <property type="evidence" value="ECO:0007669"/>
    <property type="project" value="UniProtKB-SubCell"/>
</dbReference>
<evidence type="ECO:0000256" key="4">
    <source>
        <dbReference type="ARBA" id="ARBA00022475"/>
    </source>
</evidence>
<evidence type="ECO:0000256" key="7">
    <source>
        <dbReference type="ARBA" id="ARBA00022989"/>
    </source>
</evidence>
<dbReference type="InterPro" id="IPR010129">
    <property type="entry name" value="T1SS_HlyD"/>
</dbReference>
<comment type="caution">
    <text evidence="14">The sequence shown here is derived from an EMBL/GenBank/DDBJ whole genome shotgun (WGS) entry which is preliminary data.</text>
</comment>
<feature type="transmembrane region" description="Helical" evidence="9">
    <location>
        <begin position="28"/>
        <end position="48"/>
    </location>
</feature>
<evidence type="ECO:0000259" key="12">
    <source>
        <dbReference type="Pfam" id="PF26002"/>
    </source>
</evidence>
<evidence type="ECO:0000313" key="14">
    <source>
        <dbReference type="EMBL" id="TWX64898.1"/>
    </source>
</evidence>
<keyword evidence="6 9" id="KW-0812">Transmembrane</keyword>
<dbReference type="InterPro" id="IPR050739">
    <property type="entry name" value="MFP"/>
</dbReference>
<keyword evidence="8 9" id="KW-0472">Membrane</keyword>
<keyword evidence="7 9" id="KW-1133">Transmembrane helix</keyword>
<dbReference type="EMBL" id="VOLR01000018">
    <property type="protein sequence ID" value="TWX57546.1"/>
    <property type="molecule type" value="Genomic_DNA"/>
</dbReference>
<reference evidence="14 16" key="1">
    <citation type="submission" date="2019-07" db="EMBL/GenBank/DDBJ databases">
        <title>Genomes of sea-ice associated Colwellia species.</title>
        <authorList>
            <person name="Bowman J.P."/>
        </authorList>
    </citation>
    <scope>NUCLEOTIDE SEQUENCE [LARGE SCALE GENOMIC DNA]</scope>
    <source>
        <strain evidence="13 15">ACAM 607</strain>
        <strain evidence="14 16">IC036</strain>
    </source>
</reference>
<evidence type="ECO:0000256" key="10">
    <source>
        <dbReference type="SAM" id="Coils"/>
    </source>
</evidence>
<evidence type="ECO:0000256" key="5">
    <source>
        <dbReference type="ARBA" id="ARBA00022519"/>
    </source>
</evidence>
<evidence type="ECO:0000256" key="6">
    <source>
        <dbReference type="ARBA" id="ARBA00022692"/>
    </source>
</evidence>
<dbReference type="Proteomes" id="UP000321525">
    <property type="component" value="Unassembled WGS sequence"/>
</dbReference>
<evidence type="ECO:0000313" key="16">
    <source>
        <dbReference type="Proteomes" id="UP000321917"/>
    </source>
</evidence>
<gene>
    <name evidence="13" type="ORF">ESZ26_13210</name>
    <name evidence="14" type="ORF">ESZ27_13525</name>
</gene>
<dbReference type="PANTHER" id="PTHR30386:SF26">
    <property type="entry name" value="TRANSPORT PROTEIN COMB"/>
    <property type="match status" value="1"/>
</dbReference>
<dbReference type="SUPFAM" id="SSF111369">
    <property type="entry name" value="HlyD-like secretion proteins"/>
    <property type="match status" value="1"/>
</dbReference>
<dbReference type="Proteomes" id="UP000321917">
    <property type="component" value="Unassembled WGS sequence"/>
</dbReference>
<dbReference type="EMBL" id="VOLQ01000028">
    <property type="protein sequence ID" value="TWX64898.1"/>
    <property type="molecule type" value="Genomic_DNA"/>
</dbReference>
<feature type="coiled-coil region" evidence="10">
    <location>
        <begin position="173"/>
        <end position="207"/>
    </location>
</feature>
<evidence type="ECO:0000313" key="15">
    <source>
        <dbReference type="Proteomes" id="UP000321525"/>
    </source>
</evidence>
<dbReference type="GO" id="GO:0009306">
    <property type="term" value="P:protein secretion"/>
    <property type="evidence" value="ECO:0007669"/>
    <property type="project" value="InterPro"/>
</dbReference>
<keyword evidence="15" id="KW-1185">Reference proteome</keyword>
<dbReference type="PRINTS" id="PR01490">
    <property type="entry name" value="RTXTOXIND"/>
</dbReference>
<evidence type="ECO:0000259" key="11">
    <source>
        <dbReference type="Pfam" id="PF25994"/>
    </source>
</evidence>
<dbReference type="AlphaFoldDB" id="A0A5C6Q7Y7"/>
<evidence type="ECO:0000313" key="13">
    <source>
        <dbReference type="EMBL" id="TWX57546.1"/>
    </source>
</evidence>
<accession>A0A5C6Q7Y7</accession>
<dbReference type="InterPro" id="IPR058781">
    <property type="entry name" value="HH_AprE-like"/>
</dbReference>
<dbReference type="OrthoDB" id="9775513at2"/>
<evidence type="ECO:0000256" key="3">
    <source>
        <dbReference type="ARBA" id="ARBA00022448"/>
    </source>
</evidence>
<evidence type="ECO:0000256" key="9">
    <source>
        <dbReference type="RuleBase" id="RU365093"/>
    </source>
</evidence>